<sequence length="334" mass="36777">MASLQDIRHRIKSVKNIQQITKAMKMVASARLRRAQAAAVANKPYAEKMYQVIGEVASNISGTSHPLLEKHDTGKILFVILSSDKGLAGAYSSNIFKEAKIHITGTNEAENFILEHKKSTAKIGTKTASELAPQKQPTKTDSENLLEKTILETVAKNDLDIIAIGRKASEHFKGHGYNVVKSYTGFSERPKYDNARTIAAEITTLFTEGKYEAVYMIYTRFVSAMSAVPETVKLLPFENVSAEAANIPHAEYIYEPSAETVLGFLLPQYIVTMIYAALLQAAASELSSRMTAMSNATDNAQDLMSRLDLHYNKVRQANITREITEIVGGAEALK</sequence>
<dbReference type="NCBIfam" id="TIGR01146">
    <property type="entry name" value="ATPsyn_F1gamma"/>
    <property type="match status" value="1"/>
</dbReference>
<dbReference type="Gene3D" id="3.40.1380.10">
    <property type="match status" value="1"/>
</dbReference>
<organism evidence="11 12">
    <name type="scientific">Pectinatus haikarae</name>
    <dbReference type="NCBI Taxonomy" id="349096"/>
    <lineage>
        <taxon>Bacteria</taxon>
        <taxon>Bacillati</taxon>
        <taxon>Bacillota</taxon>
        <taxon>Negativicutes</taxon>
        <taxon>Selenomonadales</taxon>
        <taxon>Selenomonadaceae</taxon>
        <taxon>Pectinatus</taxon>
    </lineage>
</organism>
<evidence type="ECO:0000256" key="9">
    <source>
        <dbReference type="ARBA" id="ARBA00023310"/>
    </source>
</evidence>
<comment type="subcellular location">
    <subcellularLocation>
        <location evidence="10">Cell membrane</location>
        <topology evidence="10">Peripheral membrane protein</topology>
    </subcellularLocation>
    <subcellularLocation>
        <location evidence="2">Membrane</location>
        <topology evidence="2">Peripheral membrane protein</topology>
    </subcellularLocation>
</comment>
<evidence type="ECO:0000256" key="3">
    <source>
        <dbReference type="ARBA" id="ARBA00007681"/>
    </source>
</evidence>
<keyword evidence="4 10" id="KW-0813">Transport</keyword>
<evidence type="ECO:0000256" key="10">
    <source>
        <dbReference type="HAMAP-Rule" id="MF_00815"/>
    </source>
</evidence>
<evidence type="ECO:0000256" key="5">
    <source>
        <dbReference type="ARBA" id="ARBA00022781"/>
    </source>
</evidence>
<dbReference type="PANTHER" id="PTHR11693:SF22">
    <property type="entry name" value="ATP SYNTHASE SUBUNIT GAMMA, MITOCHONDRIAL"/>
    <property type="match status" value="1"/>
</dbReference>
<evidence type="ECO:0000256" key="2">
    <source>
        <dbReference type="ARBA" id="ARBA00004170"/>
    </source>
</evidence>
<accession>A0ABT9Y5Q8</accession>
<keyword evidence="6 10" id="KW-0406">Ion transport</keyword>
<dbReference type="PANTHER" id="PTHR11693">
    <property type="entry name" value="ATP SYNTHASE GAMMA CHAIN"/>
    <property type="match status" value="1"/>
</dbReference>
<dbReference type="InterPro" id="IPR000131">
    <property type="entry name" value="ATP_synth_F1_gsu"/>
</dbReference>
<keyword evidence="5 10" id="KW-0375">Hydrogen ion transport</keyword>
<comment type="caution">
    <text evidence="11">The sequence shown here is derived from an EMBL/GenBank/DDBJ whole genome shotgun (WGS) entry which is preliminary data.</text>
</comment>
<dbReference type="EMBL" id="JAUSUE010000004">
    <property type="protein sequence ID" value="MDQ0203051.1"/>
    <property type="molecule type" value="Genomic_DNA"/>
</dbReference>
<dbReference type="RefSeq" id="WP_307223036.1">
    <property type="nucleotide sequence ID" value="NZ_CP116940.1"/>
</dbReference>
<dbReference type="HAMAP" id="MF_00815">
    <property type="entry name" value="ATP_synth_gamma_bact"/>
    <property type="match status" value="1"/>
</dbReference>
<dbReference type="SUPFAM" id="SSF52943">
    <property type="entry name" value="ATP synthase (F1-ATPase), gamma subunit"/>
    <property type="match status" value="2"/>
</dbReference>
<evidence type="ECO:0000256" key="8">
    <source>
        <dbReference type="ARBA" id="ARBA00023196"/>
    </source>
</evidence>
<reference evidence="11 12" key="1">
    <citation type="submission" date="2023-07" db="EMBL/GenBank/DDBJ databases">
        <title>Genomic Encyclopedia of Type Strains, Phase IV (KMG-IV): sequencing the most valuable type-strain genomes for metagenomic binning, comparative biology and taxonomic classification.</title>
        <authorList>
            <person name="Goeker M."/>
        </authorList>
    </citation>
    <scope>NUCLEOTIDE SEQUENCE [LARGE SCALE GENOMIC DNA]</scope>
    <source>
        <strain evidence="11 12">DSM 16980</strain>
    </source>
</reference>
<comment type="similarity">
    <text evidence="3 10">Belongs to the ATPase gamma chain family.</text>
</comment>
<gene>
    <name evidence="10" type="primary">atpG</name>
    <name evidence="11" type="ORF">J2S01_000758</name>
</gene>
<comment type="subunit">
    <text evidence="10">F-type ATPases have 2 components, CF(1) - the catalytic core - and CF(0) - the membrane proton channel. CF(1) has five subunits: alpha(3), beta(3), gamma(1), delta(1), epsilon(1). CF(0) has three main subunits: a, b and c.</text>
</comment>
<keyword evidence="7 10" id="KW-0472">Membrane</keyword>
<dbReference type="CDD" id="cd12151">
    <property type="entry name" value="F1-ATPase_gamma"/>
    <property type="match status" value="1"/>
</dbReference>
<evidence type="ECO:0000256" key="4">
    <source>
        <dbReference type="ARBA" id="ARBA00022448"/>
    </source>
</evidence>
<comment type="function">
    <text evidence="1 10">Produces ATP from ADP in the presence of a proton gradient across the membrane. The gamma chain is believed to be important in regulating ATPase activity and the flow of protons through the CF(0) complex.</text>
</comment>
<name>A0ABT9Y5Q8_9FIRM</name>
<dbReference type="Pfam" id="PF00231">
    <property type="entry name" value="ATP-synt"/>
    <property type="match status" value="2"/>
</dbReference>
<evidence type="ECO:0000256" key="1">
    <source>
        <dbReference type="ARBA" id="ARBA00003456"/>
    </source>
</evidence>
<dbReference type="PRINTS" id="PR00126">
    <property type="entry name" value="ATPASEGAMMA"/>
</dbReference>
<evidence type="ECO:0000313" key="12">
    <source>
        <dbReference type="Proteomes" id="UP001239167"/>
    </source>
</evidence>
<dbReference type="PROSITE" id="PS00153">
    <property type="entry name" value="ATPASE_GAMMA"/>
    <property type="match status" value="1"/>
</dbReference>
<dbReference type="InterPro" id="IPR023632">
    <property type="entry name" value="ATP_synth_F1_gsu_CS"/>
</dbReference>
<keyword evidence="8 10" id="KW-0139">CF(1)</keyword>
<keyword evidence="12" id="KW-1185">Reference proteome</keyword>
<dbReference type="InterPro" id="IPR035968">
    <property type="entry name" value="ATP_synth_F1_ATPase_gsu"/>
</dbReference>
<evidence type="ECO:0000256" key="6">
    <source>
        <dbReference type="ARBA" id="ARBA00023065"/>
    </source>
</evidence>
<evidence type="ECO:0000256" key="7">
    <source>
        <dbReference type="ARBA" id="ARBA00023136"/>
    </source>
</evidence>
<evidence type="ECO:0000313" key="11">
    <source>
        <dbReference type="EMBL" id="MDQ0203051.1"/>
    </source>
</evidence>
<dbReference type="Proteomes" id="UP001239167">
    <property type="component" value="Unassembled WGS sequence"/>
</dbReference>
<dbReference type="Gene3D" id="1.10.287.80">
    <property type="entry name" value="ATP synthase, gamma subunit, helix hairpin domain"/>
    <property type="match status" value="2"/>
</dbReference>
<protein>
    <recommendedName>
        <fullName evidence="10">ATP synthase gamma chain</fullName>
    </recommendedName>
    <alternativeName>
        <fullName evidence="10">ATP synthase F1 sector gamma subunit</fullName>
    </alternativeName>
    <alternativeName>
        <fullName evidence="10">F-ATPase gamma subunit</fullName>
    </alternativeName>
</protein>
<keyword evidence="10" id="KW-1003">Cell membrane</keyword>
<proteinExistence type="inferred from homology"/>
<keyword evidence="9 10" id="KW-0066">ATP synthesis</keyword>